<dbReference type="PANTHER" id="PTHR46929:SF4">
    <property type="entry name" value="MYB_SANT-LIKE DOMAIN-CONTAINING PROTEIN"/>
    <property type="match status" value="1"/>
</dbReference>
<proteinExistence type="predicted"/>
<comment type="caution">
    <text evidence="2">The sequence shown here is derived from an EMBL/GenBank/DDBJ whole genome shotgun (WGS) entry which is preliminary data.</text>
</comment>
<dbReference type="Proteomes" id="UP001054252">
    <property type="component" value="Unassembled WGS sequence"/>
</dbReference>
<evidence type="ECO:0000313" key="3">
    <source>
        <dbReference type="Proteomes" id="UP001054252"/>
    </source>
</evidence>
<dbReference type="InterPro" id="IPR024752">
    <property type="entry name" value="Myb/SANT-like_dom"/>
</dbReference>
<reference evidence="2 3" key="1">
    <citation type="journal article" date="2021" name="Commun. Biol.">
        <title>The genome of Shorea leprosula (Dipterocarpaceae) highlights the ecological relevance of drought in aseasonal tropical rainforests.</title>
        <authorList>
            <person name="Ng K.K.S."/>
            <person name="Kobayashi M.J."/>
            <person name="Fawcett J.A."/>
            <person name="Hatakeyama M."/>
            <person name="Paape T."/>
            <person name="Ng C.H."/>
            <person name="Ang C.C."/>
            <person name="Tnah L.H."/>
            <person name="Lee C.T."/>
            <person name="Nishiyama T."/>
            <person name="Sese J."/>
            <person name="O'Brien M.J."/>
            <person name="Copetti D."/>
            <person name="Mohd Noor M.I."/>
            <person name="Ong R.C."/>
            <person name="Putra M."/>
            <person name="Sireger I.Z."/>
            <person name="Indrioko S."/>
            <person name="Kosugi Y."/>
            <person name="Izuno A."/>
            <person name="Isagi Y."/>
            <person name="Lee S.L."/>
            <person name="Shimizu K.K."/>
        </authorList>
    </citation>
    <scope>NUCLEOTIDE SEQUENCE [LARGE SCALE GENOMIC DNA]</scope>
    <source>
        <strain evidence="2">214</strain>
    </source>
</reference>
<gene>
    <name evidence="2" type="ORF">SLEP1_g19995</name>
</gene>
<dbReference type="Pfam" id="PF12776">
    <property type="entry name" value="Myb_DNA-bind_3"/>
    <property type="match status" value="1"/>
</dbReference>
<organism evidence="2 3">
    <name type="scientific">Rubroshorea leprosula</name>
    <dbReference type="NCBI Taxonomy" id="152421"/>
    <lineage>
        <taxon>Eukaryota</taxon>
        <taxon>Viridiplantae</taxon>
        <taxon>Streptophyta</taxon>
        <taxon>Embryophyta</taxon>
        <taxon>Tracheophyta</taxon>
        <taxon>Spermatophyta</taxon>
        <taxon>Magnoliopsida</taxon>
        <taxon>eudicotyledons</taxon>
        <taxon>Gunneridae</taxon>
        <taxon>Pentapetalae</taxon>
        <taxon>rosids</taxon>
        <taxon>malvids</taxon>
        <taxon>Malvales</taxon>
        <taxon>Dipterocarpaceae</taxon>
        <taxon>Rubroshorea</taxon>
    </lineage>
</organism>
<dbReference type="AlphaFoldDB" id="A0AAV5JBV2"/>
<evidence type="ECO:0000313" key="2">
    <source>
        <dbReference type="EMBL" id="GKV08355.1"/>
    </source>
</evidence>
<dbReference type="PANTHER" id="PTHR46929">
    <property type="entry name" value="EXPRESSED PROTEIN"/>
    <property type="match status" value="1"/>
</dbReference>
<feature type="domain" description="Myb/SANT-like" evidence="1">
    <location>
        <begin position="21"/>
        <end position="114"/>
    </location>
</feature>
<keyword evidence="3" id="KW-1185">Reference proteome</keyword>
<accession>A0AAV5JBV2</accession>
<protein>
    <recommendedName>
        <fullName evidence="1">Myb/SANT-like domain-containing protein</fullName>
    </recommendedName>
</protein>
<sequence>MGGKKKNSNIENASEEGKLVWTPIMDEALMDAFLHQHNLGNRVNGSFTTKAYENIVNELKEKLGKEVDKDKVKNRMKTLKANLSKSHDLFKNLSGFSWSPVTKLWSAELEVWDALIKVNDNAKEWMTKPVLHYDTFVILFGNDRATGEKSETAKELKKKQSSQHDNEPQNTIEEIDHMVSQNQVSLDGFGTNDIDFDPLTCLGGPSNVPTSSKSKKIKKSQEIENEAMGIQEAINNVARALSEGNSRPPLSEAEVWNMLEDLGLNSDQITTAYLYLLEHPNKLRAVLGCPPGRRLDIVMRVVFGTS</sequence>
<name>A0AAV5JBV2_9ROSI</name>
<evidence type="ECO:0000259" key="1">
    <source>
        <dbReference type="Pfam" id="PF12776"/>
    </source>
</evidence>
<dbReference type="EMBL" id="BPVZ01000028">
    <property type="protein sequence ID" value="GKV08355.1"/>
    <property type="molecule type" value="Genomic_DNA"/>
</dbReference>